<comment type="caution">
    <text evidence="1">The sequence shown here is derived from an EMBL/GenBank/DDBJ whole genome shotgun (WGS) entry which is preliminary data.</text>
</comment>
<evidence type="ECO:0000313" key="2">
    <source>
        <dbReference type="Proteomes" id="UP000245639"/>
    </source>
</evidence>
<protein>
    <submittedName>
        <fullName evidence="1">Uncharacterized protein</fullName>
    </submittedName>
</protein>
<dbReference type="Proteomes" id="UP000245639">
    <property type="component" value="Unassembled WGS sequence"/>
</dbReference>
<reference evidence="1 2" key="1">
    <citation type="submission" date="2018-04" db="EMBL/GenBank/DDBJ databases">
        <title>Genomic Encyclopedia of Type Strains, Phase IV (KMG-IV): sequencing the most valuable type-strain genomes for metagenomic binning, comparative biology and taxonomic classification.</title>
        <authorList>
            <person name="Goeker M."/>
        </authorList>
    </citation>
    <scope>NUCLEOTIDE SEQUENCE [LARGE SCALE GENOMIC DNA]</scope>
    <source>
        <strain evidence="1 2">DSM 45771</strain>
    </source>
</reference>
<evidence type="ECO:0000313" key="1">
    <source>
        <dbReference type="EMBL" id="PVZ08218.1"/>
    </source>
</evidence>
<organism evidence="1 2">
    <name type="scientific">Actinomycetospora cinnamomea</name>
    <dbReference type="NCBI Taxonomy" id="663609"/>
    <lineage>
        <taxon>Bacteria</taxon>
        <taxon>Bacillati</taxon>
        <taxon>Actinomycetota</taxon>
        <taxon>Actinomycetes</taxon>
        <taxon>Pseudonocardiales</taxon>
        <taxon>Pseudonocardiaceae</taxon>
        <taxon>Actinomycetospora</taxon>
    </lineage>
</organism>
<dbReference type="EMBL" id="QEKW01000009">
    <property type="protein sequence ID" value="PVZ08218.1"/>
    <property type="molecule type" value="Genomic_DNA"/>
</dbReference>
<gene>
    <name evidence="1" type="ORF">C8D89_109101</name>
</gene>
<keyword evidence="2" id="KW-1185">Reference proteome</keyword>
<proteinExistence type="predicted"/>
<accession>A0A2U1F7R8</accession>
<sequence>MHALRPIIDEVLGLAGINLDFTREKSAYLSLAGLLDAPLDPSSRVAVVISGSRSFRTFLDPPARFQKAI</sequence>
<dbReference type="AlphaFoldDB" id="A0A2U1F7R8"/>
<name>A0A2U1F7R8_9PSEU</name>